<evidence type="ECO:0000256" key="13">
    <source>
        <dbReference type="ARBA" id="ARBA00023136"/>
    </source>
</evidence>
<dbReference type="OrthoDB" id="547665at2759"/>
<feature type="signal peptide" evidence="15">
    <location>
        <begin position="1"/>
        <end position="20"/>
    </location>
</feature>
<name>A0A2P5FGB6_TREOI</name>
<protein>
    <recommendedName>
        <fullName evidence="4">RING-type E3 ubiquitin transferase</fullName>
        <ecNumber evidence="4">2.3.2.27</ecNumber>
    </recommendedName>
</protein>
<evidence type="ECO:0000256" key="12">
    <source>
        <dbReference type="ARBA" id="ARBA00022989"/>
    </source>
</evidence>
<proteinExistence type="inferred from homology"/>
<keyword evidence="12" id="KW-1133">Transmembrane helix</keyword>
<comment type="caution">
    <text evidence="17">The sequence shown here is derived from an EMBL/GenBank/DDBJ whole genome shotgun (WGS) entry which is preliminary data.</text>
</comment>
<reference evidence="18" key="1">
    <citation type="submission" date="2016-06" db="EMBL/GenBank/DDBJ databases">
        <title>Parallel loss of symbiosis genes in relatives of nitrogen-fixing non-legume Parasponia.</title>
        <authorList>
            <person name="Van Velzen R."/>
            <person name="Holmer R."/>
            <person name="Bu F."/>
            <person name="Rutten L."/>
            <person name="Van Zeijl A."/>
            <person name="Liu W."/>
            <person name="Santuari L."/>
            <person name="Cao Q."/>
            <person name="Sharma T."/>
            <person name="Shen D."/>
            <person name="Roswanjaya Y."/>
            <person name="Wardhani T."/>
            <person name="Kalhor M.S."/>
            <person name="Jansen J."/>
            <person name="Van den Hoogen J."/>
            <person name="Gungor B."/>
            <person name="Hartog M."/>
            <person name="Hontelez J."/>
            <person name="Verver J."/>
            <person name="Yang W.-C."/>
            <person name="Schijlen E."/>
            <person name="Repin R."/>
            <person name="Schilthuizen M."/>
            <person name="Schranz E."/>
            <person name="Heidstra R."/>
            <person name="Miyata K."/>
            <person name="Fedorova E."/>
            <person name="Kohlen W."/>
            <person name="Bisseling T."/>
            <person name="Smit S."/>
            <person name="Geurts R."/>
        </authorList>
    </citation>
    <scope>NUCLEOTIDE SEQUENCE [LARGE SCALE GENOMIC DNA]</scope>
    <source>
        <strain evidence="18">cv. RG33-2</strain>
    </source>
</reference>
<evidence type="ECO:0000259" key="16">
    <source>
        <dbReference type="Pfam" id="PF13947"/>
    </source>
</evidence>
<dbReference type="EC" id="2.3.2.27" evidence="4"/>
<evidence type="ECO:0000256" key="11">
    <source>
        <dbReference type="ARBA" id="ARBA00022833"/>
    </source>
</evidence>
<dbReference type="InterPro" id="IPR025287">
    <property type="entry name" value="WAK_GUB"/>
</dbReference>
<dbReference type="GO" id="GO:0016301">
    <property type="term" value="F:kinase activity"/>
    <property type="evidence" value="ECO:0007669"/>
    <property type="project" value="UniProtKB-KW"/>
</dbReference>
<keyword evidence="6" id="KW-0812">Transmembrane</keyword>
<gene>
    <name evidence="17" type="ORF">TorRG33x02_072190</name>
</gene>
<feature type="chain" id="PRO_5015143204" description="RING-type E3 ubiquitin transferase" evidence="15">
    <location>
        <begin position="21"/>
        <end position="237"/>
    </location>
</feature>
<dbReference type="GO" id="GO:0008270">
    <property type="term" value="F:zinc ion binding"/>
    <property type="evidence" value="ECO:0007669"/>
    <property type="project" value="UniProtKB-KW"/>
</dbReference>
<dbReference type="STRING" id="63057.A0A2P5FGB6"/>
<comment type="catalytic activity">
    <reaction evidence="1">
        <text>S-ubiquitinyl-[E2 ubiquitin-conjugating enzyme]-L-cysteine + [acceptor protein]-L-lysine = [E2 ubiquitin-conjugating enzyme]-L-cysteine + N(6)-ubiquitinyl-[acceptor protein]-L-lysine.</text>
        <dbReference type="EC" id="2.3.2.27"/>
    </reaction>
</comment>
<dbReference type="GO" id="GO:0061630">
    <property type="term" value="F:ubiquitin protein ligase activity"/>
    <property type="evidence" value="ECO:0007669"/>
    <property type="project" value="UniProtKB-EC"/>
</dbReference>
<evidence type="ECO:0000256" key="2">
    <source>
        <dbReference type="ARBA" id="ARBA00004167"/>
    </source>
</evidence>
<evidence type="ECO:0000256" key="3">
    <source>
        <dbReference type="ARBA" id="ARBA00004906"/>
    </source>
</evidence>
<organism evidence="17 18">
    <name type="scientific">Trema orientale</name>
    <name type="common">Charcoal tree</name>
    <name type="synonym">Celtis orientalis</name>
    <dbReference type="NCBI Taxonomy" id="63057"/>
    <lineage>
        <taxon>Eukaryota</taxon>
        <taxon>Viridiplantae</taxon>
        <taxon>Streptophyta</taxon>
        <taxon>Embryophyta</taxon>
        <taxon>Tracheophyta</taxon>
        <taxon>Spermatophyta</taxon>
        <taxon>Magnoliopsida</taxon>
        <taxon>eudicotyledons</taxon>
        <taxon>Gunneridae</taxon>
        <taxon>Pentapetalae</taxon>
        <taxon>rosids</taxon>
        <taxon>fabids</taxon>
        <taxon>Rosales</taxon>
        <taxon>Cannabaceae</taxon>
        <taxon>Trema</taxon>
    </lineage>
</organism>
<dbReference type="Pfam" id="PF13947">
    <property type="entry name" value="GUB_WAK_bind"/>
    <property type="match status" value="1"/>
</dbReference>
<comment type="subcellular location">
    <subcellularLocation>
        <location evidence="2">Membrane</location>
        <topology evidence="2">Single-pass membrane protein</topology>
    </subcellularLocation>
</comment>
<keyword evidence="18" id="KW-1185">Reference proteome</keyword>
<evidence type="ECO:0000256" key="9">
    <source>
        <dbReference type="ARBA" id="ARBA00022771"/>
    </source>
</evidence>
<evidence type="ECO:0000256" key="4">
    <source>
        <dbReference type="ARBA" id="ARBA00012483"/>
    </source>
</evidence>
<dbReference type="PANTHER" id="PTHR46279">
    <property type="entry name" value="RING/U-BOX SUPERFAMILY PROTEIN"/>
    <property type="match status" value="1"/>
</dbReference>
<keyword evidence="8 15" id="KW-0732">Signal</keyword>
<comment type="pathway">
    <text evidence="3">Protein modification; protein ubiquitination.</text>
</comment>
<keyword evidence="9" id="KW-0863">Zinc-finger</keyword>
<keyword evidence="13" id="KW-0472">Membrane</keyword>
<evidence type="ECO:0000256" key="15">
    <source>
        <dbReference type="SAM" id="SignalP"/>
    </source>
</evidence>
<keyword evidence="7" id="KW-0479">Metal-binding</keyword>
<keyword evidence="10" id="KW-0833">Ubl conjugation pathway</keyword>
<evidence type="ECO:0000256" key="10">
    <source>
        <dbReference type="ARBA" id="ARBA00022786"/>
    </source>
</evidence>
<dbReference type="AlphaFoldDB" id="A0A2P5FGB6"/>
<dbReference type="EMBL" id="JXTC01000035">
    <property type="protein sequence ID" value="PON96840.1"/>
    <property type="molecule type" value="Genomic_DNA"/>
</dbReference>
<evidence type="ECO:0000256" key="6">
    <source>
        <dbReference type="ARBA" id="ARBA00022692"/>
    </source>
</evidence>
<comment type="similarity">
    <text evidence="14">Belongs to the RING-type zinc finger family. ATL subfamily.</text>
</comment>
<dbReference type="InParanoid" id="A0A2P5FGB6"/>
<evidence type="ECO:0000256" key="1">
    <source>
        <dbReference type="ARBA" id="ARBA00000900"/>
    </source>
</evidence>
<evidence type="ECO:0000313" key="17">
    <source>
        <dbReference type="EMBL" id="PON96840.1"/>
    </source>
</evidence>
<evidence type="ECO:0000256" key="8">
    <source>
        <dbReference type="ARBA" id="ARBA00022729"/>
    </source>
</evidence>
<evidence type="ECO:0000256" key="14">
    <source>
        <dbReference type="ARBA" id="ARBA00024209"/>
    </source>
</evidence>
<evidence type="ECO:0000313" key="18">
    <source>
        <dbReference type="Proteomes" id="UP000237000"/>
    </source>
</evidence>
<evidence type="ECO:0000256" key="7">
    <source>
        <dbReference type="ARBA" id="ARBA00022723"/>
    </source>
</evidence>
<sequence>MSWFCMLLLLLIVFLVEVGAECGHNGPSIRFPFGLKHDRNHIAYHGFELSCNDTHTVLELPIPSIKFFVTDIDYKAQVIKVYDPDNCLLRKLLKIRNLSSNSPFRFAQDNLSNYTLFNCSREGEGETSLYYQSIPCLSGPGYQIYVAQPNSAIDELPIDCTKLNNTSLLPYEGYDIYDTKYDHNLRLKWLEPACGHCEAKGKRCRPKNNTTMFEIDCFHFHPKGEKKKYVAVGKLSY</sequence>
<dbReference type="InterPro" id="IPR046948">
    <property type="entry name" value="ATL20-22-like"/>
</dbReference>
<evidence type="ECO:0000256" key="5">
    <source>
        <dbReference type="ARBA" id="ARBA00022679"/>
    </source>
</evidence>
<accession>A0A2P5FGB6</accession>
<keyword evidence="17" id="KW-0675">Receptor</keyword>
<keyword evidence="5" id="KW-0808">Transferase</keyword>
<keyword evidence="17" id="KW-0418">Kinase</keyword>
<dbReference type="GO" id="GO:0030247">
    <property type="term" value="F:polysaccharide binding"/>
    <property type="evidence" value="ECO:0007669"/>
    <property type="project" value="InterPro"/>
</dbReference>
<dbReference type="Proteomes" id="UP000237000">
    <property type="component" value="Unassembled WGS sequence"/>
</dbReference>
<keyword evidence="11" id="KW-0862">Zinc</keyword>
<dbReference type="PANTHER" id="PTHR46279:SF9">
    <property type="entry name" value="OS01G0116300 PROTEIN"/>
    <property type="match status" value="1"/>
</dbReference>
<dbReference type="GO" id="GO:0016020">
    <property type="term" value="C:membrane"/>
    <property type="evidence" value="ECO:0007669"/>
    <property type="project" value="UniProtKB-SubCell"/>
</dbReference>
<feature type="domain" description="Wall-associated receptor kinase galacturonan-binding" evidence="16">
    <location>
        <begin position="21"/>
        <end position="83"/>
    </location>
</feature>